<name>A0A369JIX3_HYPMA</name>
<comment type="caution">
    <text evidence="1">The sequence shown here is derived from an EMBL/GenBank/DDBJ whole genome shotgun (WGS) entry which is preliminary data.</text>
</comment>
<gene>
    <name evidence="1" type="ORF">Hypma_010651</name>
</gene>
<sequence>MEVHNFPAKQERLVQTNDVVCSILPQSQDPPAAEVSNHTKRLPPELLSETFKSYHHLYHTSGSKATANLLTLGHICSRWRNVALCLTPTIWTQLSLTSAQCANDQHRVLLEEWISRASPLTISLTIKYSEASDERRSIKASDSHTLDTPLTTMALSGSAPPINHDWEAIDIPSHRFLLPSNLRGVSRLSMTLPLRSLQDLAVDRHREMPDLKVLHLAARDEGDKAPFVLPVGSPLIDWSGCPILEHVTIENITPQFNGRIPGFIEAGLVASIPWAQITHLTLHGLSQDLSLVSKILVKATKLVVCDLKLEISAHWHDPQSLPALLDLRCRPQFSLTSLTLHSILVAPIDQLLEFLASPTLQTLELAQCCVLQREIILALTIVPGIHDILPRLKHLSIMDTRVDVHLDDDTVLDMIESRMAQLERVKIWAGPLQRYRRVRLVRTRAGSATFERAKALEATGLVLDYPRLTEAYWQ</sequence>
<dbReference type="Proteomes" id="UP000076154">
    <property type="component" value="Unassembled WGS sequence"/>
</dbReference>
<reference evidence="1" key="1">
    <citation type="submission" date="2018-04" db="EMBL/GenBank/DDBJ databases">
        <title>Whole genome sequencing of Hypsizygus marmoreus.</title>
        <authorList>
            <person name="Choi I.-G."/>
            <person name="Min B."/>
            <person name="Kim J.-G."/>
            <person name="Kim S."/>
            <person name="Oh Y.-L."/>
            <person name="Kong W.-S."/>
            <person name="Park H."/>
            <person name="Jeong J."/>
            <person name="Song E.-S."/>
        </authorList>
    </citation>
    <scope>NUCLEOTIDE SEQUENCE [LARGE SCALE GENOMIC DNA]</scope>
    <source>
        <strain evidence="1">51987-8</strain>
    </source>
</reference>
<evidence type="ECO:0000313" key="2">
    <source>
        <dbReference type="Proteomes" id="UP000076154"/>
    </source>
</evidence>
<dbReference type="InParanoid" id="A0A369JIX3"/>
<dbReference type="SUPFAM" id="SSF52047">
    <property type="entry name" value="RNI-like"/>
    <property type="match status" value="1"/>
</dbReference>
<accession>A0A369JIX3</accession>
<dbReference type="EMBL" id="LUEZ02000052">
    <property type="protein sequence ID" value="RDB22149.1"/>
    <property type="molecule type" value="Genomic_DNA"/>
</dbReference>
<evidence type="ECO:0000313" key="1">
    <source>
        <dbReference type="EMBL" id="RDB22149.1"/>
    </source>
</evidence>
<dbReference type="OrthoDB" id="3038182at2759"/>
<protein>
    <submittedName>
        <fullName evidence="1">Uncharacterized protein</fullName>
    </submittedName>
</protein>
<organism evidence="1 2">
    <name type="scientific">Hypsizygus marmoreus</name>
    <name type="common">White beech mushroom</name>
    <name type="synonym">Agaricus marmoreus</name>
    <dbReference type="NCBI Taxonomy" id="39966"/>
    <lineage>
        <taxon>Eukaryota</taxon>
        <taxon>Fungi</taxon>
        <taxon>Dikarya</taxon>
        <taxon>Basidiomycota</taxon>
        <taxon>Agaricomycotina</taxon>
        <taxon>Agaricomycetes</taxon>
        <taxon>Agaricomycetidae</taxon>
        <taxon>Agaricales</taxon>
        <taxon>Tricholomatineae</taxon>
        <taxon>Lyophyllaceae</taxon>
        <taxon>Hypsizygus</taxon>
    </lineage>
</organism>
<dbReference type="AlphaFoldDB" id="A0A369JIX3"/>
<proteinExistence type="predicted"/>
<keyword evidence="2" id="KW-1185">Reference proteome</keyword>